<sequence>MAAILWQHVILPSGPQSNNHVFTTKDKLSETLNVWNNMIQERTCEHSFIQFVHQNFRCVSAADWCRSSRGRDSEATGVRSCSDVHVHEDSARTLTVVYLHHCASRGKTGLKQPRLCSLKVKRL</sequence>
<name>A0AAV6QP49_SOLSE</name>
<accession>A0AAV6QP49</accession>
<evidence type="ECO:0000313" key="1">
    <source>
        <dbReference type="EMBL" id="KAG7493834.1"/>
    </source>
</evidence>
<proteinExistence type="predicted"/>
<dbReference type="EMBL" id="JAGKHQ010000016">
    <property type="protein sequence ID" value="KAG7493834.1"/>
    <property type="molecule type" value="Genomic_DNA"/>
</dbReference>
<protein>
    <submittedName>
        <fullName evidence="1">Uncharacterized protein</fullName>
    </submittedName>
</protein>
<evidence type="ECO:0000313" key="2">
    <source>
        <dbReference type="Proteomes" id="UP000693946"/>
    </source>
</evidence>
<dbReference type="AlphaFoldDB" id="A0AAV6QP49"/>
<reference evidence="1 2" key="1">
    <citation type="journal article" date="2021" name="Sci. Rep.">
        <title>Chromosome anchoring in Senegalese sole (Solea senegalensis) reveals sex-associated markers and genome rearrangements in flatfish.</title>
        <authorList>
            <person name="Guerrero-Cozar I."/>
            <person name="Gomez-Garrido J."/>
            <person name="Berbel C."/>
            <person name="Martinez-Blanch J.F."/>
            <person name="Alioto T."/>
            <person name="Claros M.G."/>
            <person name="Gagnaire P.A."/>
            <person name="Manchado M."/>
        </authorList>
    </citation>
    <scope>NUCLEOTIDE SEQUENCE [LARGE SCALE GENOMIC DNA]</scope>
    <source>
        <strain evidence="1">Sse05_10M</strain>
    </source>
</reference>
<comment type="caution">
    <text evidence="1">The sequence shown here is derived from an EMBL/GenBank/DDBJ whole genome shotgun (WGS) entry which is preliminary data.</text>
</comment>
<keyword evidence="2" id="KW-1185">Reference proteome</keyword>
<organism evidence="1 2">
    <name type="scientific">Solea senegalensis</name>
    <name type="common">Senegalese sole</name>
    <dbReference type="NCBI Taxonomy" id="28829"/>
    <lineage>
        <taxon>Eukaryota</taxon>
        <taxon>Metazoa</taxon>
        <taxon>Chordata</taxon>
        <taxon>Craniata</taxon>
        <taxon>Vertebrata</taxon>
        <taxon>Euteleostomi</taxon>
        <taxon>Actinopterygii</taxon>
        <taxon>Neopterygii</taxon>
        <taxon>Teleostei</taxon>
        <taxon>Neoteleostei</taxon>
        <taxon>Acanthomorphata</taxon>
        <taxon>Carangaria</taxon>
        <taxon>Pleuronectiformes</taxon>
        <taxon>Pleuronectoidei</taxon>
        <taxon>Soleidae</taxon>
        <taxon>Solea</taxon>
    </lineage>
</organism>
<dbReference type="Proteomes" id="UP000693946">
    <property type="component" value="Linkage Group LG4"/>
</dbReference>
<gene>
    <name evidence="1" type="ORF">JOB18_017137</name>
</gene>